<dbReference type="AlphaFoldDB" id="A0A336LKY4"/>
<feature type="transmembrane region" description="Helical" evidence="5">
    <location>
        <begin position="65"/>
        <end position="87"/>
    </location>
</feature>
<dbReference type="PANTHER" id="PTHR11040:SF203">
    <property type="entry name" value="FI18611P1-RELATED"/>
    <property type="match status" value="1"/>
</dbReference>
<comment type="subcellular location">
    <subcellularLocation>
        <location evidence="1">Membrane</location>
        <topology evidence="1">Multi-pass membrane protein</topology>
    </subcellularLocation>
</comment>
<evidence type="ECO:0000256" key="5">
    <source>
        <dbReference type="SAM" id="Phobius"/>
    </source>
</evidence>
<name>A0A336LKY4_CULSO</name>
<evidence type="ECO:0000313" key="6">
    <source>
        <dbReference type="EMBL" id="SSX17319.1"/>
    </source>
</evidence>
<dbReference type="OMA" id="IFFEIVA"/>
<dbReference type="EMBL" id="UFQT01000005">
    <property type="protein sequence ID" value="SSX17319.1"/>
    <property type="molecule type" value="Genomic_DNA"/>
</dbReference>
<dbReference type="PANTHER" id="PTHR11040">
    <property type="entry name" value="ZINC/IRON TRANSPORTER"/>
    <property type="match status" value="1"/>
</dbReference>
<protein>
    <submittedName>
        <fullName evidence="6">CSON012543 protein</fullName>
    </submittedName>
</protein>
<keyword evidence="4 5" id="KW-0472">Membrane</keyword>
<sequence length="392" mass="43646">MTSTIVIRPLASDIDDDENRKIIIAKVTAMLVLFTASTICGLAPFKLSQWFNWGDNQTTTGSGKLVSLLLSFGGGVLLSTTFCHLLPDVQQNVRELTEEGFLPPLRFDIGPLLLCAGFFMVYFIEEVVHWYMHQREEKIIEAGEAFQRGHSCRNSILTKESTERTHHDAENNGKIIENNSETITVSVIEPKVLKTELEQPPQIDENLQKYEEIKDHHDKYHHNPNMPHSHIPHEDDSFQSNMRGLLIVLALSIHELFEGLAVGLEDSASTVWYMFGAVSAHKYVIAFCIGVELVVNKTKTWLAVVYILIYSFVSALGIGIGIILVNGSNADDMQVPSAILQGLAAGTLLFVVFFEILCKDKSGLPQFAAVLFGFVTIFVIQILTEPSNTEIP</sequence>
<gene>
    <name evidence="6" type="primary">CSON012543</name>
</gene>
<feature type="transmembrane region" description="Helical" evidence="5">
    <location>
        <begin position="270"/>
        <end position="295"/>
    </location>
</feature>
<dbReference type="InterPro" id="IPR003689">
    <property type="entry name" value="ZIP"/>
</dbReference>
<reference evidence="6" key="1">
    <citation type="submission" date="2018-07" db="EMBL/GenBank/DDBJ databases">
        <authorList>
            <person name="Quirk P.G."/>
            <person name="Krulwich T.A."/>
        </authorList>
    </citation>
    <scope>NUCLEOTIDE SEQUENCE</scope>
</reference>
<feature type="transmembrane region" description="Helical" evidence="5">
    <location>
        <begin position="364"/>
        <end position="383"/>
    </location>
</feature>
<feature type="transmembrane region" description="Helical" evidence="5">
    <location>
        <begin position="22"/>
        <end position="45"/>
    </location>
</feature>
<proteinExistence type="predicted"/>
<organism evidence="6">
    <name type="scientific">Culicoides sonorensis</name>
    <name type="common">Biting midge</name>
    <dbReference type="NCBI Taxonomy" id="179676"/>
    <lineage>
        <taxon>Eukaryota</taxon>
        <taxon>Metazoa</taxon>
        <taxon>Ecdysozoa</taxon>
        <taxon>Arthropoda</taxon>
        <taxon>Hexapoda</taxon>
        <taxon>Insecta</taxon>
        <taxon>Pterygota</taxon>
        <taxon>Neoptera</taxon>
        <taxon>Endopterygota</taxon>
        <taxon>Diptera</taxon>
        <taxon>Nematocera</taxon>
        <taxon>Chironomoidea</taxon>
        <taxon>Ceratopogonidae</taxon>
        <taxon>Ceratopogoninae</taxon>
        <taxon>Culicoides</taxon>
        <taxon>Monoculicoides</taxon>
    </lineage>
</organism>
<evidence type="ECO:0000256" key="2">
    <source>
        <dbReference type="ARBA" id="ARBA00022692"/>
    </source>
</evidence>
<dbReference type="GO" id="GO:0005385">
    <property type="term" value="F:zinc ion transmembrane transporter activity"/>
    <property type="evidence" value="ECO:0007669"/>
    <property type="project" value="TreeGrafter"/>
</dbReference>
<keyword evidence="2 5" id="KW-0812">Transmembrane</keyword>
<keyword evidence="3 5" id="KW-1133">Transmembrane helix</keyword>
<dbReference type="VEuPathDB" id="VectorBase:CSON012543"/>
<feature type="transmembrane region" description="Helical" evidence="5">
    <location>
        <begin position="338"/>
        <end position="357"/>
    </location>
</feature>
<dbReference type="Pfam" id="PF02535">
    <property type="entry name" value="Zip"/>
    <property type="match status" value="1"/>
</dbReference>
<dbReference type="GO" id="GO:0005886">
    <property type="term" value="C:plasma membrane"/>
    <property type="evidence" value="ECO:0007669"/>
    <property type="project" value="TreeGrafter"/>
</dbReference>
<feature type="transmembrane region" description="Helical" evidence="5">
    <location>
        <begin position="302"/>
        <end position="326"/>
    </location>
</feature>
<evidence type="ECO:0000256" key="4">
    <source>
        <dbReference type="ARBA" id="ARBA00023136"/>
    </source>
</evidence>
<evidence type="ECO:0000256" key="3">
    <source>
        <dbReference type="ARBA" id="ARBA00022989"/>
    </source>
</evidence>
<feature type="transmembrane region" description="Helical" evidence="5">
    <location>
        <begin position="245"/>
        <end position="264"/>
    </location>
</feature>
<evidence type="ECO:0000256" key="1">
    <source>
        <dbReference type="ARBA" id="ARBA00004141"/>
    </source>
</evidence>
<accession>A0A336LKY4</accession>